<evidence type="ECO:0000313" key="2">
    <source>
        <dbReference type="Proteomes" id="UP001163324"/>
    </source>
</evidence>
<protein>
    <submittedName>
        <fullName evidence="1">Uncharacterized protein</fullName>
    </submittedName>
</protein>
<dbReference type="Proteomes" id="UP001163324">
    <property type="component" value="Chromosome 1"/>
</dbReference>
<comment type="caution">
    <text evidence="1">The sequence shown here is derived from an EMBL/GenBank/DDBJ whole genome shotgun (WGS) entry which is preliminary data.</text>
</comment>
<organism evidence="1 2">
    <name type="scientific">Trichothecium roseum</name>
    <dbReference type="NCBI Taxonomy" id="47278"/>
    <lineage>
        <taxon>Eukaryota</taxon>
        <taxon>Fungi</taxon>
        <taxon>Dikarya</taxon>
        <taxon>Ascomycota</taxon>
        <taxon>Pezizomycotina</taxon>
        <taxon>Sordariomycetes</taxon>
        <taxon>Hypocreomycetidae</taxon>
        <taxon>Hypocreales</taxon>
        <taxon>Hypocreales incertae sedis</taxon>
        <taxon>Trichothecium</taxon>
    </lineage>
</organism>
<keyword evidence="2" id="KW-1185">Reference proteome</keyword>
<accession>A0ACC0VEP4</accession>
<proteinExistence type="predicted"/>
<dbReference type="EMBL" id="CM047940">
    <property type="protein sequence ID" value="KAI9904357.1"/>
    <property type="molecule type" value="Genomic_DNA"/>
</dbReference>
<name>A0ACC0VEP4_9HYPO</name>
<evidence type="ECO:0000313" key="1">
    <source>
        <dbReference type="EMBL" id="KAI9904357.1"/>
    </source>
</evidence>
<sequence>MCQIYVSSVSSEANPWETYYSSYARMREGAGLAVYIPYLDDVPKEALRDSKSPYPSVGETYLRIFFGCYMEKLAKRRRMRRRPPWQNKGTLKTRGWKRQDKGEKEKDFATNNSSS</sequence>
<gene>
    <name evidence="1" type="ORF">N3K66_000886</name>
</gene>
<reference evidence="1" key="1">
    <citation type="submission" date="2022-10" db="EMBL/GenBank/DDBJ databases">
        <title>Complete Genome of Trichothecium roseum strain YXFP-22015, a Plant Pathogen Isolated from Citrus.</title>
        <authorList>
            <person name="Wang Y."/>
            <person name="Zhu L."/>
        </authorList>
    </citation>
    <scope>NUCLEOTIDE SEQUENCE</scope>
    <source>
        <strain evidence="1">YXFP-22015</strain>
    </source>
</reference>